<feature type="transmembrane region" description="Helical" evidence="4">
    <location>
        <begin position="7"/>
        <end position="23"/>
    </location>
</feature>
<dbReference type="KEGG" id="cvn:111101222"/>
<dbReference type="PIRSF" id="PIRSF037251">
    <property type="entry name" value="Arylacetamide_deacetylase"/>
    <property type="match status" value="1"/>
</dbReference>
<feature type="domain" description="Alpha/beta hydrolase fold-3" evidence="5">
    <location>
        <begin position="319"/>
        <end position="381"/>
    </location>
</feature>
<gene>
    <name evidence="7 8 9" type="primary">LOC111101222</name>
</gene>
<organism evidence="6 7">
    <name type="scientific">Crassostrea virginica</name>
    <name type="common">Eastern oyster</name>
    <dbReference type="NCBI Taxonomy" id="6565"/>
    <lineage>
        <taxon>Eukaryota</taxon>
        <taxon>Metazoa</taxon>
        <taxon>Spiralia</taxon>
        <taxon>Lophotrochozoa</taxon>
        <taxon>Mollusca</taxon>
        <taxon>Bivalvia</taxon>
        <taxon>Autobranchia</taxon>
        <taxon>Pteriomorphia</taxon>
        <taxon>Ostreida</taxon>
        <taxon>Ostreoidea</taxon>
        <taxon>Ostreidae</taxon>
        <taxon>Crassostrea</taxon>
    </lineage>
</organism>
<name>A0A8B8ADU7_CRAVI</name>
<dbReference type="GO" id="GO:0016020">
    <property type="term" value="C:membrane"/>
    <property type="evidence" value="ECO:0007669"/>
    <property type="project" value="InterPro"/>
</dbReference>
<dbReference type="PANTHER" id="PTHR48081">
    <property type="entry name" value="AB HYDROLASE SUPERFAMILY PROTEIN C4A8.06C"/>
    <property type="match status" value="1"/>
</dbReference>
<evidence type="ECO:0000259" key="5">
    <source>
        <dbReference type="Pfam" id="PF07859"/>
    </source>
</evidence>
<feature type="active site" evidence="3">
    <location>
        <position position="378"/>
    </location>
</feature>
<evidence type="ECO:0000256" key="1">
    <source>
        <dbReference type="ARBA" id="ARBA00010515"/>
    </source>
</evidence>
<protein>
    <submittedName>
        <fullName evidence="7 8">Arylacetamide deacetylase-like</fullName>
    </submittedName>
</protein>
<feature type="transmembrane region" description="Helical" evidence="4">
    <location>
        <begin position="43"/>
        <end position="61"/>
    </location>
</feature>
<dbReference type="GeneID" id="111101222"/>
<evidence type="ECO:0000313" key="6">
    <source>
        <dbReference type="Proteomes" id="UP000694844"/>
    </source>
</evidence>
<dbReference type="Proteomes" id="UP000694844">
    <property type="component" value="Chromosome 6"/>
</dbReference>
<dbReference type="PROSITE" id="PS01173">
    <property type="entry name" value="LIPASE_GDXG_HIS"/>
    <property type="match status" value="1"/>
</dbReference>
<accession>A0A8B8ADU7</accession>
<evidence type="ECO:0000313" key="8">
    <source>
        <dbReference type="RefSeq" id="XP_022289336.1"/>
    </source>
</evidence>
<keyword evidence="2" id="KW-0378">Hydrolase</keyword>
<comment type="similarity">
    <text evidence="1">Belongs to the 'GDXG' lipolytic enzyme family.</text>
</comment>
<evidence type="ECO:0000256" key="3">
    <source>
        <dbReference type="PIRSR" id="PIRSR037251-1"/>
    </source>
</evidence>
<dbReference type="OrthoDB" id="408631at2759"/>
<keyword evidence="4" id="KW-0812">Transmembrane</keyword>
<reference evidence="7 8" key="1">
    <citation type="submission" date="2025-04" db="UniProtKB">
        <authorList>
            <consortium name="RefSeq"/>
        </authorList>
    </citation>
    <scope>IDENTIFICATION</scope>
    <source>
        <tissue evidence="7 8">Whole sample</tissue>
    </source>
</reference>
<proteinExistence type="inferred from homology"/>
<keyword evidence="4" id="KW-1133">Transmembrane helix</keyword>
<dbReference type="Gene3D" id="3.40.50.1820">
    <property type="entry name" value="alpha/beta hydrolase"/>
    <property type="match status" value="1"/>
</dbReference>
<feature type="active site" evidence="3">
    <location>
        <position position="348"/>
    </location>
</feature>
<sequence>MGKLKMFGIGMTVAVALLAYFLYTPMPPEAEEPYRQMAFLARFKLVLGLISVVDMFGYNGVEMFRAMRSVKPAVDPNDTVTSLDDRFDGVDVRVYRPKDHSEEFLPALVFFHGGGWVFGSRDSHDPMMRKFVRKKRMVVVSVEYRLAPEFPFPTPVEDCLTATQYFLRHAKQYKADPERVGVMGDSAGGNLAAAVTHMLSSLHSPDLPKLKVQVLIYPAMQAFQFQSPAYIKYTGSSVPSLLNSERMSEFWLRYAFGHDFTKVNHMDLLSGKHLTADWLKSKEARYVDSKNLPPKFRGDSTITNEVKNDTLSRLLKPVFLDHRFSPLLADDEITKKSPDTYILTAEFDPLRDDGFYLAARLRELGVRVEHRHYTGMDHGFLSIALYKNSMNAVGEICDYLHKAL</sequence>
<dbReference type="InterPro" id="IPR017157">
    <property type="entry name" value="Arylacetamide_deacetylase"/>
</dbReference>
<evidence type="ECO:0000313" key="7">
    <source>
        <dbReference type="RefSeq" id="XP_022289335.1"/>
    </source>
</evidence>
<dbReference type="InterPro" id="IPR029058">
    <property type="entry name" value="AB_hydrolase_fold"/>
</dbReference>
<dbReference type="Pfam" id="PF07859">
    <property type="entry name" value="Abhydrolase_3"/>
    <property type="match status" value="2"/>
</dbReference>
<dbReference type="GO" id="GO:0052689">
    <property type="term" value="F:carboxylic ester hydrolase activity"/>
    <property type="evidence" value="ECO:0007669"/>
    <property type="project" value="InterPro"/>
</dbReference>
<evidence type="ECO:0000313" key="9">
    <source>
        <dbReference type="RefSeq" id="XP_022289337.1"/>
    </source>
</evidence>
<feature type="domain" description="Alpha/beta hydrolase fold-3" evidence="5">
    <location>
        <begin position="108"/>
        <end position="261"/>
    </location>
</feature>
<dbReference type="AlphaFoldDB" id="A0A8B8ADU7"/>
<dbReference type="SUPFAM" id="SSF53474">
    <property type="entry name" value="alpha/beta-Hydrolases"/>
    <property type="match status" value="1"/>
</dbReference>
<keyword evidence="6" id="KW-1185">Reference proteome</keyword>
<dbReference type="InterPro" id="IPR050300">
    <property type="entry name" value="GDXG_lipolytic_enzyme"/>
</dbReference>
<keyword evidence="4" id="KW-0472">Membrane</keyword>
<dbReference type="RefSeq" id="XP_022289335.1">
    <property type="nucleotide sequence ID" value="XM_022433627.1"/>
</dbReference>
<dbReference type="InterPro" id="IPR013094">
    <property type="entry name" value="AB_hydrolase_3"/>
</dbReference>
<dbReference type="RefSeq" id="XP_022289337.1">
    <property type="nucleotide sequence ID" value="XM_022433629.1"/>
</dbReference>
<dbReference type="PANTHER" id="PTHR48081:SF8">
    <property type="entry name" value="ALPHA_BETA HYDROLASE FOLD-3 DOMAIN-CONTAINING PROTEIN-RELATED"/>
    <property type="match status" value="1"/>
</dbReference>
<evidence type="ECO:0000256" key="4">
    <source>
        <dbReference type="SAM" id="Phobius"/>
    </source>
</evidence>
<evidence type="ECO:0000256" key="2">
    <source>
        <dbReference type="ARBA" id="ARBA00022801"/>
    </source>
</evidence>
<dbReference type="InterPro" id="IPR002168">
    <property type="entry name" value="Lipase_GDXG_HIS_AS"/>
</dbReference>
<dbReference type="RefSeq" id="XP_022289336.1">
    <property type="nucleotide sequence ID" value="XM_022433628.1"/>
</dbReference>
<feature type="active site" evidence="3">
    <location>
        <position position="186"/>
    </location>
</feature>